<dbReference type="EMBL" id="JBHFFA010000001">
    <property type="protein sequence ID" value="KAL2649832.1"/>
    <property type="molecule type" value="Genomic_DNA"/>
</dbReference>
<dbReference type="Proteomes" id="UP001605036">
    <property type="component" value="Unassembled WGS sequence"/>
</dbReference>
<accession>A0ABD1ZEF7</accession>
<dbReference type="AlphaFoldDB" id="A0ABD1ZEF7"/>
<protein>
    <submittedName>
        <fullName evidence="1">Uncharacterized protein</fullName>
    </submittedName>
</protein>
<keyword evidence="2" id="KW-1185">Reference proteome</keyword>
<comment type="caution">
    <text evidence="1">The sequence shown here is derived from an EMBL/GenBank/DDBJ whole genome shotgun (WGS) entry which is preliminary data.</text>
</comment>
<evidence type="ECO:0000313" key="1">
    <source>
        <dbReference type="EMBL" id="KAL2649832.1"/>
    </source>
</evidence>
<reference evidence="1 2" key="1">
    <citation type="submission" date="2024-09" db="EMBL/GenBank/DDBJ databases">
        <title>Chromosome-scale assembly of Riccia fluitans.</title>
        <authorList>
            <person name="Paukszto L."/>
            <person name="Sawicki J."/>
            <person name="Karawczyk K."/>
            <person name="Piernik-Szablinska J."/>
            <person name="Szczecinska M."/>
            <person name="Mazdziarz M."/>
        </authorList>
    </citation>
    <scope>NUCLEOTIDE SEQUENCE [LARGE SCALE GENOMIC DNA]</scope>
    <source>
        <strain evidence="1">Rf_01</strain>
        <tissue evidence="1">Aerial parts of the thallus</tissue>
    </source>
</reference>
<name>A0ABD1ZEF7_9MARC</name>
<organism evidence="1 2">
    <name type="scientific">Riccia fluitans</name>
    <dbReference type="NCBI Taxonomy" id="41844"/>
    <lineage>
        <taxon>Eukaryota</taxon>
        <taxon>Viridiplantae</taxon>
        <taxon>Streptophyta</taxon>
        <taxon>Embryophyta</taxon>
        <taxon>Marchantiophyta</taxon>
        <taxon>Marchantiopsida</taxon>
        <taxon>Marchantiidae</taxon>
        <taxon>Marchantiales</taxon>
        <taxon>Ricciaceae</taxon>
        <taxon>Riccia</taxon>
    </lineage>
</organism>
<gene>
    <name evidence="1" type="ORF">R1flu_017960</name>
</gene>
<proteinExistence type="predicted"/>
<sequence>MILPSPSSYPEVDCNISLSAQHSKPSPEASPLCGIEYSIAYAEHERILNRALNGSPVFITVPVDVQYTKEFRPNRRAGNKLPTIAIECDQRSQAIDSEDA</sequence>
<evidence type="ECO:0000313" key="2">
    <source>
        <dbReference type="Proteomes" id="UP001605036"/>
    </source>
</evidence>